<dbReference type="EMBL" id="VSDO01000002">
    <property type="protein sequence ID" value="TYA13567.1"/>
    <property type="molecule type" value="Genomic_DNA"/>
</dbReference>
<dbReference type="RefSeq" id="WP_148452369.1">
    <property type="nucleotide sequence ID" value="NZ_VSDO01000002.1"/>
</dbReference>
<dbReference type="Proteomes" id="UP000325218">
    <property type="component" value="Unassembled WGS sequence"/>
</dbReference>
<dbReference type="OrthoDB" id="2078085at2"/>
<keyword evidence="1" id="KW-0812">Transmembrane</keyword>
<evidence type="ECO:0008006" key="4">
    <source>
        <dbReference type="Google" id="ProtNLM"/>
    </source>
</evidence>
<keyword evidence="3" id="KW-1185">Reference proteome</keyword>
<accession>A0A5D0CXB1</accession>
<gene>
    <name evidence="2" type="ORF">FRY98_13060</name>
</gene>
<keyword evidence="1" id="KW-1133">Transmembrane helix</keyword>
<evidence type="ECO:0000256" key="1">
    <source>
        <dbReference type="SAM" id="Phobius"/>
    </source>
</evidence>
<sequence length="473" mass="52668">MKTRHMLRIKSASGDFSRKLTRALLEQGGVNKLHRKSKAELLYGPPEKPGFHRPAEVEEWELNSEAVRFASIPRDRVEAALRSAGLPAEFAGHKEQTGARNGFVRRYAVAVFNLRALTAVPVQAPGTMPLPGAGGQPDPASPLWRRLEKTAVRALYTFGLDFGEAVIRAGEEGCYTIENLNPSPTCGGTRAVALFAEAMAGLLRELEEADERISERLIGMDPEFLLYNGKTKKVVQASRYLGRQGIAGCDILRYRGRRLFPVAELRPEPGREPRDAARELLRAFRAAKSAITDGELLWLAGGMPQRGFPLGGHLHFSGVPLTGELLRTLDNYLALPTALLEDSRSAGRRPQYGFLGDFRRKDYGGFEYRTLPSFLISPLVAKGVLGLAGLILKDYRLLRRRPLHEVAVREAFYHARKEALRKVWPELAKDIAASPGYPEYAEYIAPFLEAVRSGRVWDESADIRRPWKLQTDS</sequence>
<evidence type="ECO:0000313" key="3">
    <source>
        <dbReference type="Proteomes" id="UP000325218"/>
    </source>
</evidence>
<comment type="caution">
    <text evidence="2">The sequence shown here is derived from an EMBL/GenBank/DDBJ whole genome shotgun (WGS) entry which is preliminary data.</text>
</comment>
<dbReference type="Pfam" id="PF14395">
    <property type="entry name" value="COOH-NH2_lig"/>
    <property type="match status" value="1"/>
</dbReference>
<evidence type="ECO:0000313" key="2">
    <source>
        <dbReference type="EMBL" id="TYA13567.1"/>
    </source>
</evidence>
<feature type="transmembrane region" description="Helical" evidence="1">
    <location>
        <begin position="371"/>
        <end position="392"/>
    </location>
</feature>
<dbReference type="InterPro" id="IPR025681">
    <property type="entry name" value="COOH-NH2_lig"/>
</dbReference>
<name>A0A5D0CXB1_9BACL</name>
<proteinExistence type="predicted"/>
<dbReference type="AlphaFoldDB" id="A0A5D0CXB1"/>
<reference evidence="2 3" key="1">
    <citation type="submission" date="2019-08" db="EMBL/GenBank/DDBJ databases">
        <title>Genome sequencing of Paenibacillus faecis DSM 23593(T).</title>
        <authorList>
            <person name="Kook J.-K."/>
            <person name="Park S.-N."/>
            <person name="Lim Y.K."/>
        </authorList>
    </citation>
    <scope>NUCLEOTIDE SEQUENCE [LARGE SCALE GENOMIC DNA]</scope>
    <source>
        <strain evidence="2 3">DSM 23593</strain>
    </source>
</reference>
<organism evidence="2 3">
    <name type="scientific">Paenibacillus faecis</name>
    <dbReference type="NCBI Taxonomy" id="862114"/>
    <lineage>
        <taxon>Bacteria</taxon>
        <taxon>Bacillati</taxon>
        <taxon>Bacillota</taxon>
        <taxon>Bacilli</taxon>
        <taxon>Bacillales</taxon>
        <taxon>Paenibacillaceae</taxon>
        <taxon>Paenibacillus</taxon>
    </lineage>
</organism>
<keyword evidence="1" id="KW-0472">Membrane</keyword>
<protein>
    <recommendedName>
        <fullName evidence="4">Phage phiEco32-like COOH-NH2 ligase-type 2</fullName>
    </recommendedName>
</protein>